<sequence length="154" mass="16794">MSTATHEPMTCDTDALNSLLRGELSAVETYTQAMGKFDDLEVVAELQKIRDEHSRAVRELRDHVITFGGAPAESSEVWGTFTATVTATAKALGPATVLAALRQGEEHGIGAYEDALHNEDIHPDCHRMILSDLLPACRRHVEGLNHLLGCSHHD</sequence>
<dbReference type="Proteomes" id="UP000464178">
    <property type="component" value="Chromosome"/>
</dbReference>
<dbReference type="Gene3D" id="1.20.1260.10">
    <property type="match status" value="1"/>
</dbReference>
<proteinExistence type="predicted"/>
<dbReference type="InterPro" id="IPR019052">
    <property type="entry name" value="DUF2383"/>
</dbReference>
<dbReference type="SUPFAM" id="SSF47240">
    <property type="entry name" value="Ferritin-like"/>
    <property type="match status" value="1"/>
</dbReference>
<dbReference type="KEGG" id="gms:SOIL9_17300"/>
<accession>A0A6P2D762</accession>
<dbReference type="CDD" id="cd00657">
    <property type="entry name" value="Ferritin_like"/>
    <property type="match status" value="1"/>
</dbReference>
<dbReference type="RefSeq" id="WP_162670329.1">
    <property type="nucleotide sequence ID" value="NZ_LR593886.1"/>
</dbReference>
<evidence type="ECO:0000313" key="3">
    <source>
        <dbReference type="Proteomes" id="UP000464178"/>
    </source>
</evidence>
<gene>
    <name evidence="2" type="ORF">SOIL9_17300</name>
</gene>
<protein>
    <recommendedName>
        <fullName evidence="1">DUF2383 domain-containing protein</fullName>
    </recommendedName>
</protein>
<name>A0A6P2D762_9BACT</name>
<dbReference type="InterPro" id="IPR009078">
    <property type="entry name" value="Ferritin-like_SF"/>
</dbReference>
<keyword evidence="3" id="KW-1185">Reference proteome</keyword>
<dbReference type="EMBL" id="LR593886">
    <property type="protein sequence ID" value="VTR95984.1"/>
    <property type="molecule type" value="Genomic_DNA"/>
</dbReference>
<evidence type="ECO:0000313" key="2">
    <source>
        <dbReference type="EMBL" id="VTR95984.1"/>
    </source>
</evidence>
<feature type="domain" description="DUF2383" evidence="1">
    <location>
        <begin position="14"/>
        <end position="117"/>
    </location>
</feature>
<organism evidence="2 3">
    <name type="scientific">Gemmata massiliana</name>
    <dbReference type="NCBI Taxonomy" id="1210884"/>
    <lineage>
        <taxon>Bacteria</taxon>
        <taxon>Pseudomonadati</taxon>
        <taxon>Planctomycetota</taxon>
        <taxon>Planctomycetia</taxon>
        <taxon>Gemmatales</taxon>
        <taxon>Gemmataceae</taxon>
        <taxon>Gemmata</taxon>
    </lineage>
</organism>
<dbReference type="InterPro" id="IPR012347">
    <property type="entry name" value="Ferritin-like"/>
</dbReference>
<dbReference type="Pfam" id="PF09537">
    <property type="entry name" value="DUF2383"/>
    <property type="match status" value="1"/>
</dbReference>
<evidence type="ECO:0000259" key="1">
    <source>
        <dbReference type="Pfam" id="PF09537"/>
    </source>
</evidence>
<reference evidence="2 3" key="1">
    <citation type="submission" date="2019-05" db="EMBL/GenBank/DDBJ databases">
        <authorList>
            <consortium name="Science for Life Laboratories"/>
        </authorList>
    </citation>
    <scope>NUCLEOTIDE SEQUENCE [LARGE SCALE GENOMIC DNA]</scope>
    <source>
        <strain evidence="2">Soil9</strain>
    </source>
</reference>
<dbReference type="AlphaFoldDB" id="A0A6P2D762"/>